<accession>A0A7E5WBX3</accession>
<dbReference type="GO" id="GO:0016614">
    <property type="term" value="F:oxidoreductase activity, acting on CH-OH group of donors"/>
    <property type="evidence" value="ECO:0007669"/>
    <property type="project" value="InterPro"/>
</dbReference>
<keyword evidence="3" id="KW-0285">Flavoprotein</keyword>
<dbReference type="Pfam" id="PF00732">
    <property type="entry name" value="GMC_oxred_N"/>
    <property type="match status" value="1"/>
</dbReference>
<dbReference type="RefSeq" id="XP_026738159.1">
    <property type="nucleotide sequence ID" value="XM_026882358.1"/>
</dbReference>
<evidence type="ECO:0000256" key="1">
    <source>
        <dbReference type="ARBA" id="ARBA00001974"/>
    </source>
</evidence>
<dbReference type="Gene3D" id="3.30.560.10">
    <property type="entry name" value="Glucose Oxidase, domain 3"/>
    <property type="match status" value="1"/>
</dbReference>
<protein>
    <submittedName>
        <fullName evidence="7">Glucose dehydrogenase [FAD, quinone]-like</fullName>
    </submittedName>
</protein>
<feature type="domain" description="Glucose-methanol-choline oxidoreductase N-terminal" evidence="5">
    <location>
        <begin position="297"/>
        <end position="311"/>
    </location>
</feature>
<dbReference type="PANTHER" id="PTHR11552:SF147">
    <property type="entry name" value="CHOLINE DEHYDROGENASE, MITOCHONDRIAL"/>
    <property type="match status" value="1"/>
</dbReference>
<evidence type="ECO:0000259" key="5">
    <source>
        <dbReference type="PROSITE" id="PS00624"/>
    </source>
</evidence>
<dbReference type="InParanoid" id="A0A7E5WBX3"/>
<keyword evidence="6" id="KW-1185">Reference proteome</keyword>
<dbReference type="InterPro" id="IPR007867">
    <property type="entry name" value="GMC_OxRtase_C"/>
</dbReference>
<dbReference type="GO" id="GO:0050660">
    <property type="term" value="F:flavin adenine dinucleotide binding"/>
    <property type="evidence" value="ECO:0007669"/>
    <property type="project" value="InterPro"/>
</dbReference>
<comment type="similarity">
    <text evidence="2">Belongs to the GMC oxidoreductase family.</text>
</comment>
<dbReference type="AlphaFoldDB" id="A0A7E5WBX3"/>
<dbReference type="SUPFAM" id="SSF51905">
    <property type="entry name" value="FAD/NAD(P)-binding domain"/>
    <property type="match status" value="1"/>
</dbReference>
<dbReference type="PANTHER" id="PTHR11552">
    <property type="entry name" value="GLUCOSE-METHANOL-CHOLINE GMC OXIDOREDUCTASE"/>
    <property type="match status" value="1"/>
</dbReference>
<keyword evidence="4" id="KW-0274">FAD</keyword>
<dbReference type="Proteomes" id="UP000322000">
    <property type="component" value="Chromosome 2"/>
</dbReference>
<dbReference type="PIRSF" id="PIRSF000137">
    <property type="entry name" value="Alcohol_oxidase"/>
    <property type="match status" value="1"/>
</dbReference>
<proteinExistence type="inferred from homology"/>
<dbReference type="Gene3D" id="3.50.50.60">
    <property type="entry name" value="FAD/NAD(P)-binding domain"/>
    <property type="match status" value="1"/>
</dbReference>
<dbReference type="SUPFAM" id="SSF54373">
    <property type="entry name" value="FAD-linked reductases, C-terminal domain"/>
    <property type="match status" value="1"/>
</dbReference>
<name>A0A7E5WBX3_TRINI</name>
<comment type="cofactor">
    <cofactor evidence="1">
        <name>FAD</name>
        <dbReference type="ChEBI" id="CHEBI:57692"/>
    </cofactor>
</comment>
<evidence type="ECO:0000256" key="3">
    <source>
        <dbReference type="ARBA" id="ARBA00022630"/>
    </source>
</evidence>
<evidence type="ECO:0000313" key="7">
    <source>
        <dbReference type="RefSeq" id="XP_026738159.1"/>
    </source>
</evidence>
<evidence type="ECO:0000256" key="2">
    <source>
        <dbReference type="ARBA" id="ARBA00010790"/>
    </source>
</evidence>
<gene>
    <name evidence="7" type="primary">LOC113501267</name>
</gene>
<dbReference type="PROSITE" id="PS00624">
    <property type="entry name" value="GMC_OXRED_2"/>
    <property type="match status" value="1"/>
</dbReference>
<dbReference type="GeneID" id="113501267"/>
<dbReference type="Pfam" id="PF05199">
    <property type="entry name" value="GMC_oxred_C"/>
    <property type="match status" value="1"/>
</dbReference>
<dbReference type="InterPro" id="IPR000172">
    <property type="entry name" value="GMC_OxRdtase_N"/>
</dbReference>
<evidence type="ECO:0000313" key="6">
    <source>
        <dbReference type="Proteomes" id="UP000322000"/>
    </source>
</evidence>
<sequence>MESSQTVSYFRKIEELLRLLTILNLTGYRWPDPACVPDGASYDFVVVGGGAAGCLVASRLLETGNASVLLVEAGGYPPIESEMAGLFALLKGSKHDWNFTSTCGSMASNHKGNVISMSQGKMLGGSSSLGFLVYAHGNPRDYNEWATITNDPSWSYDSILPIMQKTEQLIDHLLLNCSHYYGTNGEIKLQKQYYPRNRPFFQALKEIGYKCYLDINPDHPLGFTSCLFTIGDDIRQTTALKYISPLKNHLNLDLLINALATKIIVDENNNAVGVEILKENGQTITVRAKKEVIVTAGTIKSPQLLMLSGIGPRDHLQNKGIEVIADLPVGKNFRDHINSFLLYKMTKSGHANGVEDPHKYPYAVFEGYGALNKNQSYPDYNLICAHFGDRETFLGLCAFFFSFDNSFCDSLGEGLDNREAFLVFVTNLNPESKGEILLASKNPEDDPIILPGYFTESVDLENQAKYLADFNRVLDTTYFRRMEAELVNLGFESCAEYPMFSEEYWKCHALETLDTSHYFVGTCAMGSVLDSRLRVRGVNRLRVADASAMPTNVRTYTLATVHMIAQKAADMIIEENRLRG</sequence>
<dbReference type="OrthoDB" id="269227at2759"/>
<dbReference type="InterPro" id="IPR036188">
    <property type="entry name" value="FAD/NAD-bd_sf"/>
</dbReference>
<dbReference type="InterPro" id="IPR012132">
    <property type="entry name" value="GMC_OxRdtase"/>
</dbReference>
<reference evidence="7" key="1">
    <citation type="submission" date="2025-08" db="UniProtKB">
        <authorList>
            <consortium name="RefSeq"/>
        </authorList>
    </citation>
    <scope>IDENTIFICATION</scope>
</reference>
<dbReference type="KEGG" id="tnl:113501267"/>
<evidence type="ECO:0000256" key="4">
    <source>
        <dbReference type="ARBA" id="ARBA00022827"/>
    </source>
</evidence>
<organism evidence="6 7">
    <name type="scientific">Trichoplusia ni</name>
    <name type="common">Cabbage looper</name>
    <dbReference type="NCBI Taxonomy" id="7111"/>
    <lineage>
        <taxon>Eukaryota</taxon>
        <taxon>Metazoa</taxon>
        <taxon>Ecdysozoa</taxon>
        <taxon>Arthropoda</taxon>
        <taxon>Hexapoda</taxon>
        <taxon>Insecta</taxon>
        <taxon>Pterygota</taxon>
        <taxon>Neoptera</taxon>
        <taxon>Endopterygota</taxon>
        <taxon>Lepidoptera</taxon>
        <taxon>Glossata</taxon>
        <taxon>Ditrysia</taxon>
        <taxon>Noctuoidea</taxon>
        <taxon>Noctuidae</taxon>
        <taxon>Plusiinae</taxon>
        <taxon>Trichoplusia</taxon>
    </lineage>
</organism>